<feature type="transmembrane region" description="Helical" evidence="6">
    <location>
        <begin position="40"/>
        <end position="61"/>
    </location>
</feature>
<comment type="subcellular location">
    <subcellularLocation>
        <location evidence="1">Cell membrane</location>
        <topology evidence="1">Multi-pass membrane protein</topology>
    </subcellularLocation>
</comment>
<reference evidence="8 9" key="1">
    <citation type="journal article" date="2009" name="Int. J. Syst. Evol. Microbiol.">
        <title>Nocardioides caeni sp. nov., isolated from wastewater.</title>
        <authorList>
            <person name="Yoon J.H."/>
            <person name="Kang S.J."/>
            <person name="Park S."/>
            <person name="Kim W."/>
            <person name="Oh T.K."/>
        </authorList>
    </citation>
    <scope>NUCLEOTIDE SEQUENCE [LARGE SCALE GENOMIC DNA]</scope>
    <source>
        <strain evidence="8 9">DSM 23134</strain>
    </source>
</reference>
<comment type="caution">
    <text evidence="8">The sequence shown here is derived from an EMBL/GenBank/DDBJ whole genome shotgun (WGS) entry which is preliminary data.</text>
</comment>
<evidence type="ECO:0000256" key="2">
    <source>
        <dbReference type="ARBA" id="ARBA00022448"/>
    </source>
</evidence>
<evidence type="ECO:0000259" key="7">
    <source>
        <dbReference type="PROSITE" id="PS50850"/>
    </source>
</evidence>
<feature type="transmembrane region" description="Helical" evidence="6">
    <location>
        <begin position="248"/>
        <end position="268"/>
    </location>
</feature>
<keyword evidence="5 6" id="KW-0472">Membrane</keyword>
<feature type="transmembrane region" description="Helical" evidence="6">
    <location>
        <begin position="372"/>
        <end position="391"/>
    </location>
</feature>
<dbReference type="Pfam" id="PF07690">
    <property type="entry name" value="MFS_1"/>
    <property type="match status" value="1"/>
</dbReference>
<feature type="transmembrane region" description="Helical" evidence="6">
    <location>
        <begin position="275"/>
        <end position="296"/>
    </location>
</feature>
<gene>
    <name evidence="8" type="ORF">E9934_08905</name>
</gene>
<dbReference type="OrthoDB" id="4332123at2"/>
<feature type="transmembrane region" description="Helical" evidence="6">
    <location>
        <begin position="335"/>
        <end position="360"/>
    </location>
</feature>
<dbReference type="RefSeq" id="WP_136562519.1">
    <property type="nucleotide sequence ID" value="NZ_BAABLS010000008.1"/>
</dbReference>
<keyword evidence="9" id="KW-1185">Reference proteome</keyword>
<feature type="transmembrane region" description="Helical" evidence="6">
    <location>
        <begin position="302"/>
        <end position="323"/>
    </location>
</feature>
<dbReference type="PANTHER" id="PTHR42718:SF9">
    <property type="entry name" value="MAJOR FACILITATOR SUPERFAMILY MULTIDRUG TRANSPORTER MFSC"/>
    <property type="match status" value="1"/>
</dbReference>
<dbReference type="GO" id="GO:0022857">
    <property type="term" value="F:transmembrane transporter activity"/>
    <property type="evidence" value="ECO:0007669"/>
    <property type="project" value="InterPro"/>
</dbReference>
<dbReference type="AlphaFoldDB" id="A0A4S8NDY8"/>
<dbReference type="InterPro" id="IPR036259">
    <property type="entry name" value="MFS_trans_sf"/>
</dbReference>
<feature type="transmembrane region" description="Helical" evidence="6">
    <location>
        <begin position="99"/>
        <end position="121"/>
    </location>
</feature>
<dbReference type="GO" id="GO:0005886">
    <property type="term" value="C:plasma membrane"/>
    <property type="evidence" value="ECO:0007669"/>
    <property type="project" value="UniProtKB-SubCell"/>
</dbReference>
<dbReference type="InterPro" id="IPR020846">
    <property type="entry name" value="MFS_dom"/>
</dbReference>
<dbReference type="EMBL" id="STGW01000004">
    <property type="protein sequence ID" value="THV14757.1"/>
    <property type="molecule type" value="Genomic_DNA"/>
</dbReference>
<feature type="transmembrane region" description="Helical" evidence="6">
    <location>
        <begin position="133"/>
        <end position="150"/>
    </location>
</feature>
<accession>A0A4S8NDY8</accession>
<feature type="transmembrane region" description="Helical" evidence="6">
    <location>
        <begin position="156"/>
        <end position="177"/>
    </location>
</feature>
<dbReference type="Proteomes" id="UP000307087">
    <property type="component" value="Unassembled WGS sequence"/>
</dbReference>
<feature type="transmembrane region" description="Helical" evidence="6">
    <location>
        <begin position="213"/>
        <end position="236"/>
    </location>
</feature>
<evidence type="ECO:0000313" key="9">
    <source>
        <dbReference type="Proteomes" id="UP000307087"/>
    </source>
</evidence>
<keyword evidence="3 6" id="KW-0812">Transmembrane</keyword>
<evidence type="ECO:0000256" key="5">
    <source>
        <dbReference type="ARBA" id="ARBA00023136"/>
    </source>
</evidence>
<keyword evidence="4 6" id="KW-1133">Transmembrane helix</keyword>
<name>A0A4S8NDY8_9ACTN</name>
<dbReference type="SUPFAM" id="SSF103473">
    <property type="entry name" value="MFS general substrate transporter"/>
    <property type="match status" value="1"/>
</dbReference>
<sequence length="415" mass="43734">MLVWGVALLAYAVGVFHRSSLAVAGLEAADRFDLDAARLSSFVVLQLLVYAVIQVPVGLLVDRYGARQVLLLGTVSMSLGQVAFAIADGYVTALVARALVGLGDGVVFVCVLRLIVAWFPLRRIPLMTQLTGPVGQVGALLAAGPAVWALDLLGWAWFYLASAAFGVVVILALLIAVGDAPGLRSSRGASLSWAGARRGVAIAWARPSVRLGFWVHFTHHFSASMVGLLWGFPFFVVGHGTTEAQAGALLTVMLLSIVVAGPMTGWWIARRPHLALQHVVACTVAVATGWSIVLVWPGDAPVWLLALLMVVVGVAGPAALIGFEFGRIGMPAERLGIANALVNQGGFIASLGAIVLVGVVLDVTAKGGAASYDLAMAVQYPLWLLGLLQMFRHRRALPDRAHARPAERLGPSTRS</sequence>
<dbReference type="PANTHER" id="PTHR42718">
    <property type="entry name" value="MAJOR FACILITATOR SUPERFAMILY MULTIDRUG TRANSPORTER MFSC"/>
    <property type="match status" value="1"/>
</dbReference>
<evidence type="ECO:0000256" key="6">
    <source>
        <dbReference type="SAM" id="Phobius"/>
    </source>
</evidence>
<feature type="domain" description="Major facilitator superfamily (MFS) profile" evidence="7">
    <location>
        <begin position="1"/>
        <end position="398"/>
    </location>
</feature>
<dbReference type="InterPro" id="IPR011701">
    <property type="entry name" value="MFS"/>
</dbReference>
<feature type="transmembrane region" description="Helical" evidence="6">
    <location>
        <begin position="68"/>
        <end position="87"/>
    </location>
</feature>
<evidence type="ECO:0000313" key="8">
    <source>
        <dbReference type="EMBL" id="THV14757.1"/>
    </source>
</evidence>
<evidence type="ECO:0000256" key="4">
    <source>
        <dbReference type="ARBA" id="ARBA00022989"/>
    </source>
</evidence>
<dbReference type="PROSITE" id="PS50850">
    <property type="entry name" value="MFS"/>
    <property type="match status" value="1"/>
</dbReference>
<evidence type="ECO:0000256" key="3">
    <source>
        <dbReference type="ARBA" id="ARBA00022692"/>
    </source>
</evidence>
<protein>
    <submittedName>
        <fullName evidence="8">MFS transporter</fullName>
    </submittedName>
</protein>
<organism evidence="8 9">
    <name type="scientific">Nocardioides caeni</name>
    <dbReference type="NCBI Taxonomy" id="574700"/>
    <lineage>
        <taxon>Bacteria</taxon>
        <taxon>Bacillati</taxon>
        <taxon>Actinomycetota</taxon>
        <taxon>Actinomycetes</taxon>
        <taxon>Propionibacteriales</taxon>
        <taxon>Nocardioidaceae</taxon>
        <taxon>Nocardioides</taxon>
    </lineage>
</organism>
<proteinExistence type="predicted"/>
<keyword evidence="2" id="KW-0813">Transport</keyword>
<dbReference type="Gene3D" id="1.20.1250.20">
    <property type="entry name" value="MFS general substrate transporter like domains"/>
    <property type="match status" value="2"/>
</dbReference>
<evidence type="ECO:0000256" key="1">
    <source>
        <dbReference type="ARBA" id="ARBA00004651"/>
    </source>
</evidence>